<dbReference type="InterPro" id="IPR029472">
    <property type="entry name" value="Copia-like_N"/>
</dbReference>
<evidence type="ECO:0000313" key="2">
    <source>
        <dbReference type="Proteomes" id="UP000515211"/>
    </source>
</evidence>
<dbReference type="AlphaFoldDB" id="A0A6P4DCI6"/>
<keyword evidence="2" id="KW-1185">Reference proteome</keyword>
<sequence length="164" mass="18723">MSTISKSNFSQGNSNSLVQSSPIPEAYSLQFDDYPGLVLVSQPLQEDNYASWYRLMRLAFSDKRKIGFIDGSLQKPYPIVHPVLVESWQCTNDIVTTWLLNSISKDIATSVIYAGSTAFFWQDLKTRFSQSNAPRIFELKRSLMSLTQGSLFVSQYFTKLKILW</sequence>
<reference evidence="3" key="2">
    <citation type="submission" date="2025-08" db="UniProtKB">
        <authorList>
            <consortium name="RefSeq"/>
        </authorList>
    </citation>
    <scope>IDENTIFICATION</scope>
    <source>
        <tissue evidence="3">Whole plant</tissue>
    </source>
</reference>
<dbReference type="KEGG" id="adu:107486774"/>
<reference evidence="2" key="1">
    <citation type="journal article" date="2016" name="Nat. Genet.">
        <title>The genome sequences of Arachis duranensis and Arachis ipaensis, the diploid ancestors of cultivated peanut.</title>
        <authorList>
            <person name="Bertioli D.J."/>
            <person name="Cannon S.B."/>
            <person name="Froenicke L."/>
            <person name="Huang G."/>
            <person name="Farmer A.D."/>
            <person name="Cannon E.K."/>
            <person name="Liu X."/>
            <person name="Gao D."/>
            <person name="Clevenger J."/>
            <person name="Dash S."/>
            <person name="Ren L."/>
            <person name="Moretzsohn M.C."/>
            <person name="Shirasawa K."/>
            <person name="Huang W."/>
            <person name="Vidigal B."/>
            <person name="Abernathy B."/>
            <person name="Chu Y."/>
            <person name="Niederhuth C.E."/>
            <person name="Umale P."/>
            <person name="Araujo A.C."/>
            <person name="Kozik A."/>
            <person name="Kim K.D."/>
            <person name="Burow M.D."/>
            <person name="Varshney R.K."/>
            <person name="Wang X."/>
            <person name="Zhang X."/>
            <person name="Barkley N."/>
            <person name="Guimaraes P.M."/>
            <person name="Isobe S."/>
            <person name="Guo B."/>
            <person name="Liao B."/>
            <person name="Stalker H.T."/>
            <person name="Schmitz R.J."/>
            <person name="Scheffler B.E."/>
            <person name="Leal-Bertioli S.C."/>
            <person name="Xun X."/>
            <person name="Jackson S.A."/>
            <person name="Michelmore R."/>
            <person name="Ozias-Akins P."/>
        </authorList>
    </citation>
    <scope>NUCLEOTIDE SEQUENCE [LARGE SCALE GENOMIC DNA]</scope>
    <source>
        <strain evidence="2">cv. V14167</strain>
    </source>
</reference>
<organism evidence="2 3">
    <name type="scientific">Arachis duranensis</name>
    <name type="common">Wild peanut</name>
    <dbReference type="NCBI Taxonomy" id="130453"/>
    <lineage>
        <taxon>Eukaryota</taxon>
        <taxon>Viridiplantae</taxon>
        <taxon>Streptophyta</taxon>
        <taxon>Embryophyta</taxon>
        <taxon>Tracheophyta</taxon>
        <taxon>Spermatophyta</taxon>
        <taxon>Magnoliopsida</taxon>
        <taxon>eudicotyledons</taxon>
        <taxon>Gunneridae</taxon>
        <taxon>Pentapetalae</taxon>
        <taxon>rosids</taxon>
        <taxon>fabids</taxon>
        <taxon>Fabales</taxon>
        <taxon>Fabaceae</taxon>
        <taxon>Papilionoideae</taxon>
        <taxon>50 kb inversion clade</taxon>
        <taxon>dalbergioids sensu lato</taxon>
        <taxon>Dalbergieae</taxon>
        <taxon>Pterocarpus clade</taxon>
        <taxon>Arachis</taxon>
    </lineage>
</organism>
<dbReference type="OrthoDB" id="1737256at2759"/>
<feature type="domain" description="Retrotransposon Copia-like N-terminal" evidence="1">
    <location>
        <begin position="33"/>
        <end position="76"/>
    </location>
</feature>
<gene>
    <name evidence="3" type="primary">LOC107486774</name>
</gene>
<evidence type="ECO:0000259" key="1">
    <source>
        <dbReference type="Pfam" id="PF14244"/>
    </source>
</evidence>
<dbReference type="PANTHER" id="PTHR37610:SF81">
    <property type="entry name" value="RETROTRANSPOSON COPIA-LIKE N-TERMINAL DOMAIN-CONTAINING PROTEIN"/>
    <property type="match status" value="1"/>
</dbReference>
<dbReference type="Pfam" id="PF14244">
    <property type="entry name" value="Retrotran_gag_3"/>
    <property type="match status" value="1"/>
</dbReference>
<protein>
    <submittedName>
        <fullName evidence="3">Uncharacterized protein LOC107486774</fullName>
    </submittedName>
</protein>
<evidence type="ECO:0000313" key="3">
    <source>
        <dbReference type="RefSeq" id="XP_015962836.1"/>
    </source>
</evidence>
<accession>A0A6P4DCI6</accession>
<dbReference type="RefSeq" id="XP_015962836.1">
    <property type="nucleotide sequence ID" value="XM_016107350.1"/>
</dbReference>
<dbReference type="Proteomes" id="UP000515211">
    <property type="component" value="Chromosome 4"/>
</dbReference>
<proteinExistence type="predicted"/>
<dbReference type="GeneID" id="107486774"/>
<dbReference type="PANTHER" id="PTHR37610">
    <property type="entry name" value="CCHC-TYPE DOMAIN-CONTAINING PROTEIN"/>
    <property type="match status" value="1"/>
</dbReference>
<name>A0A6P4DCI6_ARADU</name>